<accession>A0AA38HU73</accession>
<evidence type="ECO:0000313" key="2">
    <source>
        <dbReference type="EMBL" id="KAJ3641294.1"/>
    </source>
</evidence>
<evidence type="ECO:0000256" key="1">
    <source>
        <dbReference type="SAM" id="MobiDB-lite"/>
    </source>
</evidence>
<dbReference type="EMBL" id="JALNTZ010000009">
    <property type="protein sequence ID" value="KAJ3641294.1"/>
    <property type="molecule type" value="Genomic_DNA"/>
</dbReference>
<protein>
    <submittedName>
        <fullName evidence="2">Uncharacterized protein</fullName>
    </submittedName>
</protein>
<dbReference type="Proteomes" id="UP001168821">
    <property type="component" value="Unassembled WGS sequence"/>
</dbReference>
<reference evidence="2" key="1">
    <citation type="journal article" date="2023" name="G3 (Bethesda)">
        <title>Whole genome assemblies of Zophobas morio and Tenebrio molitor.</title>
        <authorList>
            <person name="Kaur S."/>
            <person name="Stinson S.A."/>
            <person name="diCenzo G.C."/>
        </authorList>
    </citation>
    <scope>NUCLEOTIDE SEQUENCE</scope>
    <source>
        <strain evidence="2">QUZm001</strain>
    </source>
</reference>
<comment type="caution">
    <text evidence="2">The sequence shown here is derived from an EMBL/GenBank/DDBJ whole genome shotgun (WGS) entry which is preliminary data.</text>
</comment>
<name>A0AA38HU73_9CUCU</name>
<evidence type="ECO:0000313" key="3">
    <source>
        <dbReference type="Proteomes" id="UP001168821"/>
    </source>
</evidence>
<proteinExistence type="predicted"/>
<sequence length="110" mass="12186">MLYDIYDVNLSSSASRLKIGTPAFLKCRIRRIDGLIPFGLMKTTRALVCARSSVKLITPERPGAGTEKSRPGPPQHSPLESKFSAIVVHIFNLDSSAVIIYFCVNQTSRY</sequence>
<organism evidence="2 3">
    <name type="scientific">Zophobas morio</name>
    <dbReference type="NCBI Taxonomy" id="2755281"/>
    <lineage>
        <taxon>Eukaryota</taxon>
        <taxon>Metazoa</taxon>
        <taxon>Ecdysozoa</taxon>
        <taxon>Arthropoda</taxon>
        <taxon>Hexapoda</taxon>
        <taxon>Insecta</taxon>
        <taxon>Pterygota</taxon>
        <taxon>Neoptera</taxon>
        <taxon>Endopterygota</taxon>
        <taxon>Coleoptera</taxon>
        <taxon>Polyphaga</taxon>
        <taxon>Cucujiformia</taxon>
        <taxon>Tenebrionidae</taxon>
        <taxon>Zophobas</taxon>
    </lineage>
</organism>
<gene>
    <name evidence="2" type="ORF">Zmor_027806</name>
</gene>
<dbReference type="AlphaFoldDB" id="A0AA38HU73"/>
<feature type="region of interest" description="Disordered" evidence="1">
    <location>
        <begin position="59"/>
        <end position="78"/>
    </location>
</feature>
<keyword evidence="3" id="KW-1185">Reference proteome</keyword>